<dbReference type="RefSeq" id="WP_379727812.1">
    <property type="nucleotide sequence ID" value="NZ_JBHRYJ010000003.1"/>
</dbReference>
<comment type="caution">
    <text evidence="2">The sequence shown here is derived from an EMBL/GenBank/DDBJ whole genome shotgun (WGS) entry which is preliminary data.</text>
</comment>
<dbReference type="InterPro" id="IPR007214">
    <property type="entry name" value="YbaK/aa-tRNA-synth-assoc-dom"/>
</dbReference>
<reference evidence="3" key="1">
    <citation type="journal article" date="2019" name="Int. J. Syst. Evol. Microbiol.">
        <title>The Global Catalogue of Microorganisms (GCM) 10K type strain sequencing project: providing services to taxonomists for standard genome sequencing and annotation.</title>
        <authorList>
            <consortium name="The Broad Institute Genomics Platform"/>
            <consortium name="The Broad Institute Genome Sequencing Center for Infectious Disease"/>
            <person name="Wu L."/>
            <person name="Ma J."/>
        </authorList>
    </citation>
    <scope>NUCLEOTIDE SEQUENCE [LARGE SCALE GENOMIC DNA]</scope>
    <source>
        <strain evidence="3">KCTC 42182</strain>
    </source>
</reference>
<dbReference type="EMBL" id="JBHRYJ010000003">
    <property type="protein sequence ID" value="MFC3676712.1"/>
    <property type="molecule type" value="Genomic_DNA"/>
</dbReference>
<dbReference type="Pfam" id="PF04073">
    <property type="entry name" value="tRNA_edit"/>
    <property type="match status" value="1"/>
</dbReference>
<accession>A0ABV7VI31</accession>
<evidence type="ECO:0000313" key="3">
    <source>
        <dbReference type="Proteomes" id="UP001595711"/>
    </source>
</evidence>
<organism evidence="2 3">
    <name type="scientific">Ferrovibrio xuzhouensis</name>
    <dbReference type="NCBI Taxonomy" id="1576914"/>
    <lineage>
        <taxon>Bacteria</taxon>
        <taxon>Pseudomonadati</taxon>
        <taxon>Pseudomonadota</taxon>
        <taxon>Alphaproteobacteria</taxon>
        <taxon>Rhodospirillales</taxon>
        <taxon>Rhodospirillaceae</taxon>
        <taxon>Ferrovibrio</taxon>
    </lineage>
</organism>
<sequence length="164" mass="17797">MAIAASLQDYLQRHDIAYDILEHAPAVTMRAAAHATGISEDSVVKAVLLEDEDGYVLVAVPASCHVQLGRVARLLKHPVGLASETEAAELFADCARGALPPVGDAYGIDMVVDEQLDAQLDLYFEGGDHRSLVHVKGEDFARLQHDARYGRIGQRDRRPADRAA</sequence>
<proteinExistence type="predicted"/>
<dbReference type="InterPro" id="IPR036754">
    <property type="entry name" value="YbaK/aa-tRNA-synt-asso_dom_sf"/>
</dbReference>
<dbReference type="Gene3D" id="3.90.960.10">
    <property type="entry name" value="YbaK/aminoacyl-tRNA synthetase-associated domain"/>
    <property type="match status" value="1"/>
</dbReference>
<evidence type="ECO:0000313" key="2">
    <source>
        <dbReference type="EMBL" id="MFC3676712.1"/>
    </source>
</evidence>
<feature type="domain" description="YbaK/aminoacyl-tRNA synthetase-associated" evidence="1">
    <location>
        <begin position="23"/>
        <end position="143"/>
    </location>
</feature>
<evidence type="ECO:0000259" key="1">
    <source>
        <dbReference type="Pfam" id="PF04073"/>
    </source>
</evidence>
<keyword evidence="3" id="KW-1185">Reference proteome</keyword>
<dbReference type="SUPFAM" id="SSF55826">
    <property type="entry name" value="YbaK/ProRS associated domain"/>
    <property type="match status" value="1"/>
</dbReference>
<protein>
    <submittedName>
        <fullName evidence="2">Aminoacyl-tRNA deacylase</fullName>
    </submittedName>
</protein>
<dbReference type="CDD" id="cd04332">
    <property type="entry name" value="YbaK_like"/>
    <property type="match status" value="1"/>
</dbReference>
<gene>
    <name evidence="2" type="ORF">ACFOOQ_14235</name>
</gene>
<name>A0ABV7VI31_9PROT</name>
<dbReference type="Proteomes" id="UP001595711">
    <property type="component" value="Unassembled WGS sequence"/>
</dbReference>